<dbReference type="InterPro" id="IPR036388">
    <property type="entry name" value="WH-like_DNA-bd_sf"/>
</dbReference>
<keyword evidence="1" id="KW-0808">Transferase</keyword>
<dbReference type="SUPFAM" id="SSF52172">
    <property type="entry name" value="CheY-like"/>
    <property type="match status" value="1"/>
</dbReference>
<sequence length="220" mass="24104">MLHLAQELQRQPDRETTLQAIVKAVVNTVPGAEWAGVSLVRGRKVTAEVPTDEIVRLLDECQSELNEGPCLSAIREHRSVNVPDLAAPDVDWPRFAAEAVRLGVRSLLSFQLFVQRETLGALNLYGPEPHAFVEDSVVIGDLFAQHAAVALAGATQEMRLGEALRTRDLIGQAKGILMLRDGLDEHQAFARLVQASQHANLKLVDAAQWLIAEVSPEKAR</sequence>
<keyword evidence="3" id="KW-0805">Transcription regulation</keyword>
<dbReference type="InterPro" id="IPR029016">
    <property type="entry name" value="GAF-like_dom_sf"/>
</dbReference>
<keyword evidence="2" id="KW-0418">Kinase</keyword>
<keyword evidence="4" id="KW-0804">Transcription</keyword>
<dbReference type="PIRSF" id="PIRSF036625">
    <property type="entry name" value="GAF_ANTAR"/>
    <property type="match status" value="1"/>
</dbReference>
<dbReference type="InterPro" id="IPR005561">
    <property type="entry name" value="ANTAR"/>
</dbReference>
<dbReference type="SUPFAM" id="SSF55781">
    <property type="entry name" value="GAF domain-like"/>
    <property type="match status" value="1"/>
</dbReference>
<evidence type="ECO:0000256" key="4">
    <source>
        <dbReference type="ARBA" id="ARBA00023163"/>
    </source>
</evidence>
<gene>
    <name evidence="6" type="ORF">BU204_12560</name>
</gene>
<dbReference type="Gene3D" id="1.10.10.10">
    <property type="entry name" value="Winged helix-like DNA-binding domain superfamily/Winged helix DNA-binding domain"/>
    <property type="match status" value="1"/>
</dbReference>
<proteinExistence type="predicted"/>
<accession>A0A1Q8CSC3</accession>
<feature type="domain" description="ANTAR" evidence="5">
    <location>
        <begin position="150"/>
        <end position="211"/>
    </location>
</feature>
<comment type="caution">
    <text evidence="6">The sequence shown here is derived from an EMBL/GenBank/DDBJ whole genome shotgun (WGS) entry which is preliminary data.</text>
</comment>
<dbReference type="Pfam" id="PF03861">
    <property type="entry name" value="ANTAR"/>
    <property type="match status" value="1"/>
</dbReference>
<keyword evidence="7" id="KW-1185">Reference proteome</keyword>
<dbReference type="InterPro" id="IPR003018">
    <property type="entry name" value="GAF"/>
</dbReference>
<dbReference type="GO" id="GO:0003723">
    <property type="term" value="F:RNA binding"/>
    <property type="evidence" value="ECO:0007669"/>
    <property type="project" value="InterPro"/>
</dbReference>
<evidence type="ECO:0000256" key="1">
    <source>
        <dbReference type="ARBA" id="ARBA00022679"/>
    </source>
</evidence>
<evidence type="ECO:0000313" key="7">
    <source>
        <dbReference type="Proteomes" id="UP000185596"/>
    </source>
</evidence>
<dbReference type="STRING" id="1912961.BU204_12560"/>
<dbReference type="AlphaFoldDB" id="A0A1Q8CSC3"/>
<organism evidence="6 7">
    <name type="scientific">Actinophytocola xanthii</name>
    <dbReference type="NCBI Taxonomy" id="1912961"/>
    <lineage>
        <taxon>Bacteria</taxon>
        <taxon>Bacillati</taxon>
        <taxon>Actinomycetota</taxon>
        <taxon>Actinomycetes</taxon>
        <taxon>Pseudonocardiales</taxon>
        <taxon>Pseudonocardiaceae</taxon>
    </lineage>
</organism>
<dbReference type="SMART" id="SM00065">
    <property type="entry name" value="GAF"/>
    <property type="match status" value="1"/>
</dbReference>
<dbReference type="InterPro" id="IPR012074">
    <property type="entry name" value="GAF_ANTAR"/>
</dbReference>
<dbReference type="EMBL" id="MSIE01000019">
    <property type="protein sequence ID" value="OLF17272.1"/>
    <property type="molecule type" value="Genomic_DNA"/>
</dbReference>
<evidence type="ECO:0000259" key="5">
    <source>
        <dbReference type="PROSITE" id="PS50921"/>
    </source>
</evidence>
<reference evidence="6 7" key="1">
    <citation type="submission" date="2016-12" db="EMBL/GenBank/DDBJ databases">
        <title>The draft genome sequence of Actinophytocola sp. 11-183.</title>
        <authorList>
            <person name="Wang W."/>
            <person name="Yuan L."/>
        </authorList>
    </citation>
    <scope>NUCLEOTIDE SEQUENCE [LARGE SCALE GENOMIC DNA]</scope>
    <source>
        <strain evidence="6 7">11-183</strain>
    </source>
</reference>
<name>A0A1Q8CSC3_9PSEU</name>
<evidence type="ECO:0000313" key="6">
    <source>
        <dbReference type="EMBL" id="OLF17272.1"/>
    </source>
</evidence>
<protein>
    <submittedName>
        <fullName evidence="6">Response regulator receiver protein</fullName>
    </submittedName>
</protein>
<dbReference type="OrthoDB" id="4629915at2"/>
<evidence type="ECO:0000256" key="3">
    <source>
        <dbReference type="ARBA" id="ARBA00023015"/>
    </source>
</evidence>
<dbReference type="PROSITE" id="PS50921">
    <property type="entry name" value="ANTAR"/>
    <property type="match status" value="1"/>
</dbReference>
<dbReference type="SMART" id="SM01012">
    <property type="entry name" value="ANTAR"/>
    <property type="match status" value="1"/>
</dbReference>
<dbReference type="GO" id="GO:0016301">
    <property type="term" value="F:kinase activity"/>
    <property type="evidence" value="ECO:0007669"/>
    <property type="project" value="UniProtKB-KW"/>
</dbReference>
<evidence type="ECO:0000256" key="2">
    <source>
        <dbReference type="ARBA" id="ARBA00022777"/>
    </source>
</evidence>
<dbReference type="Proteomes" id="UP000185596">
    <property type="component" value="Unassembled WGS sequence"/>
</dbReference>
<dbReference type="Pfam" id="PF13185">
    <property type="entry name" value="GAF_2"/>
    <property type="match status" value="1"/>
</dbReference>
<dbReference type="Gene3D" id="3.30.450.40">
    <property type="match status" value="1"/>
</dbReference>
<dbReference type="InterPro" id="IPR011006">
    <property type="entry name" value="CheY-like_superfamily"/>
</dbReference>